<dbReference type="PANTHER" id="PTHR30404:SF7">
    <property type="entry name" value="CELL WALL AMIDASE LYTH-RELATED"/>
    <property type="match status" value="1"/>
</dbReference>
<evidence type="ECO:0000259" key="3">
    <source>
        <dbReference type="PROSITE" id="PS51781"/>
    </source>
</evidence>
<dbReference type="InterPro" id="IPR003646">
    <property type="entry name" value="SH3-like_bac-type"/>
</dbReference>
<reference evidence="4 5" key="1">
    <citation type="submission" date="2023-07" db="EMBL/GenBank/DDBJ databases">
        <title>Genomic Encyclopedia of Type Strains, Phase IV (KMG-IV): sequencing the most valuable type-strain genomes for metagenomic binning, comparative biology and taxonomic classification.</title>
        <authorList>
            <person name="Goeker M."/>
        </authorList>
    </citation>
    <scope>NUCLEOTIDE SEQUENCE [LARGE SCALE GENOMIC DNA]</scope>
    <source>
        <strain evidence="4 5">DSM 27594</strain>
    </source>
</reference>
<evidence type="ECO:0000256" key="2">
    <source>
        <dbReference type="ARBA" id="ARBA00023316"/>
    </source>
</evidence>
<evidence type="ECO:0000313" key="4">
    <source>
        <dbReference type="EMBL" id="MDQ0201872.1"/>
    </source>
</evidence>
<dbReference type="EMBL" id="JAUSTW010000013">
    <property type="protein sequence ID" value="MDQ0201872.1"/>
    <property type="molecule type" value="Genomic_DNA"/>
</dbReference>
<gene>
    <name evidence="4" type="ORF">J2S10_005083</name>
</gene>
<dbReference type="RefSeq" id="WP_307413590.1">
    <property type="nucleotide sequence ID" value="NZ_JAUSTW010000013.1"/>
</dbReference>
<dbReference type="GO" id="GO:0008745">
    <property type="term" value="F:N-acetylmuramoyl-L-alanine amidase activity"/>
    <property type="evidence" value="ECO:0007669"/>
    <property type="project" value="UniProtKB-EC"/>
</dbReference>
<dbReference type="Gene3D" id="3.40.630.40">
    <property type="entry name" value="Zn-dependent exopeptidases"/>
    <property type="match status" value="1"/>
</dbReference>
<dbReference type="Pfam" id="PF08239">
    <property type="entry name" value="SH3_3"/>
    <property type="match status" value="1"/>
</dbReference>
<name>A0ABT9Y230_9BACI</name>
<dbReference type="SUPFAM" id="SSF53187">
    <property type="entry name" value="Zn-dependent exopeptidases"/>
    <property type="match status" value="1"/>
</dbReference>
<dbReference type="SMART" id="SM00287">
    <property type="entry name" value="SH3b"/>
    <property type="match status" value="1"/>
</dbReference>
<dbReference type="PROSITE" id="PS51781">
    <property type="entry name" value="SH3B"/>
    <property type="match status" value="1"/>
</dbReference>
<evidence type="ECO:0000313" key="5">
    <source>
        <dbReference type="Proteomes" id="UP001224122"/>
    </source>
</evidence>
<keyword evidence="1 4" id="KW-0378">Hydrolase</keyword>
<dbReference type="Proteomes" id="UP001224122">
    <property type="component" value="Unassembled WGS sequence"/>
</dbReference>
<dbReference type="InterPro" id="IPR002508">
    <property type="entry name" value="MurNAc-LAA_cat"/>
</dbReference>
<dbReference type="InterPro" id="IPR050695">
    <property type="entry name" value="N-acetylmuramoyl_amidase_3"/>
</dbReference>
<keyword evidence="5" id="KW-1185">Reference proteome</keyword>
<evidence type="ECO:0000256" key="1">
    <source>
        <dbReference type="ARBA" id="ARBA00022801"/>
    </source>
</evidence>
<dbReference type="PANTHER" id="PTHR30404">
    <property type="entry name" value="N-ACETYLMURAMOYL-L-ALANINE AMIDASE"/>
    <property type="match status" value="1"/>
</dbReference>
<proteinExistence type="predicted"/>
<protein>
    <submittedName>
        <fullName evidence="4">N-acetylmuramoyl-L-alanine amidase</fullName>
        <ecNumber evidence="4">3.5.1.28</ecNumber>
    </submittedName>
</protein>
<dbReference type="EC" id="3.5.1.28" evidence="4"/>
<dbReference type="SMART" id="SM00646">
    <property type="entry name" value="Ami_3"/>
    <property type="match status" value="1"/>
</dbReference>
<dbReference type="Pfam" id="PF01520">
    <property type="entry name" value="Amidase_3"/>
    <property type="match status" value="1"/>
</dbReference>
<organism evidence="4 5">
    <name type="scientific">Neobacillus ginsengisoli</name>
    <dbReference type="NCBI Taxonomy" id="904295"/>
    <lineage>
        <taxon>Bacteria</taxon>
        <taxon>Bacillati</taxon>
        <taxon>Bacillota</taxon>
        <taxon>Bacilli</taxon>
        <taxon>Bacillales</taxon>
        <taxon>Bacillaceae</taxon>
        <taxon>Neobacillus</taxon>
    </lineage>
</organism>
<accession>A0ABT9Y230</accession>
<comment type="caution">
    <text evidence="4">The sequence shown here is derived from an EMBL/GenBank/DDBJ whole genome shotgun (WGS) entry which is preliminary data.</text>
</comment>
<dbReference type="Gene3D" id="2.30.30.40">
    <property type="entry name" value="SH3 Domains"/>
    <property type="match status" value="1"/>
</dbReference>
<keyword evidence="2" id="KW-0961">Cell wall biogenesis/degradation</keyword>
<sequence>MKNLRLIKVLTILSVIVLPFLVGLSQKYQIKLSSTQAGWVLNVNIKQARVKFKTKTHKRVTPTENLEATVGVNGLNVREQPSLSSSVVGKLNLGTKVTVNDEQSGWAKVKSSSGIQGWVYTNYISKDEASNNNTQPVTGPTISTDSIQNTQEPLKGKTIVLDPGHGGSDDGTTSIVGTYEKTLTIATAKIVDQKLENAGAKVIMTRTNDTYVPLQQRADVSNKNHADAFISFHYNWINDPLINGLTDFYYQKSKDYLLASDILNEVVKTTGLNNDGTRFDDLDVLRNNSQPCTLIELGFLSNKQDDSVVESSTYHDNVAQGVYLGLLDYFSTKKQETKSKDTNH</sequence>
<feature type="domain" description="SH3b" evidence="3">
    <location>
        <begin position="65"/>
        <end position="128"/>
    </location>
</feature>
<dbReference type="CDD" id="cd02696">
    <property type="entry name" value="MurNAc-LAA"/>
    <property type="match status" value="1"/>
</dbReference>